<evidence type="ECO:0000313" key="3">
    <source>
        <dbReference type="Proteomes" id="UP000824540"/>
    </source>
</evidence>
<dbReference type="Proteomes" id="UP000824540">
    <property type="component" value="Unassembled WGS sequence"/>
</dbReference>
<sequence length="401" mass="44885">MKRGDQGVSSQGSVPDLGCTALRRGRRSRPCVRGMRAWGRAGRGCSEGWCLGCSGLWGWVWPRTGQVNEQDSQDVPDRTRDWPSNRRSRVYLTTARKRGSEVVCFCEGDRCDETDPWPNRNERRSLPAQPTNRSSSSERVVTQGRVVQALGELWAVPHQKLLVGGDGLDRVEVDVHAVLASGQVLLLLRMGRVHVAHPVAFLFIKPVHEMMELSLRNAVSHWQPVAHAGGFSVTPALHCKEGSGDLELRSQKDRPFRSSTQRDRQSNSGVNTHPPERDKENQRERERQTESGREERRVRGAATYLFGVRRVFEEKVPGERGFCPGQLCVFGTPFPGMVFDDVGALLCELGLRPLGHVSVLHVHFHCYVVCGVGCPFCGQHDCAMLRGLGRRERKRGRRGDK</sequence>
<name>A0A8T2NR74_9TELE</name>
<accession>A0A8T2NR74</accession>
<feature type="region of interest" description="Disordered" evidence="1">
    <location>
        <begin position="242"/>
        <end position="296"/>
    </location>
</feature>
<evidence type="ECO:0000256" key="1">
    <source>
        <dbReference type="SAM" id="MobiDB-lite"/>
    </source>
</evidence>
<reference evidence="2" key="1">
    <citation type="thesis" date="2021" institute="BYU ScholarsArchive" country="Provo, UT, USA">
        <title>Applications of and Algorithms for Genome Assembly and Genomic Analyses with an Emphasis on Marine Teleosts.</title>
        <authorList>
            <person name="Pickett B.D."/>
        </authorList>
    </citation>
    <scope>NUCLEOTIDE SEQUENCE</scope>
    <source>
        <strain evidence="2">HI-2016</strain>
    </source>
</reference>
<feature type="compositionally biased region" description="Basic and acidic residues" evidence="1">
    <location>
        <begin position="274"/>
        <end position="296"/>
    </location>
</feature>
<feature type="region of interest" description="Disordered" evidence="1">
    <location>
        <begin position="116"/>
        <end position="140"/>
    </location>
</feature>
<comment type="caution">
    <text evidence="2">The sequence shown here is derived from an EMBL/GenBank/DDBJ whole genome shotgun (WGS) entry which is preliminary data.</text>
</comment>
<evidence type="ECO:0000313" key="2">
    <source>
        <dbReference type="EMBL" id="KAG9342719.1"/>
    </source>
</evidence>
<organism evidence="2 3">
    <name type="scientific">Albula glossodonta</name>
    <name type="common">roundjaw bonefish</name>
    <dbReference type="NCBI Taxonomy" id="121402"/>
    <lineage>
        <taxon>Eukaryota</taxon>
        <taxon>Metazoa</taxon>
        <taxon>Chordata</taxon>
        <taxon>Craniata</taxon>
        <taxon>Vertebrata</taxon>
        <taxon>Euteleostomi</taxon>
        <taxon>Actinopterygii</taxon>
        <taxon>Neopterygii</taxon>
        <taxon>Teleostei</taxon>
        <taxon>Albuliformes</taxon>
        <taxon>Albulidae</taxon>
        <taxon>Albula</taxon>
    </lineage>
</organism>
<dbReference type="AlphaFoldDB" id="A0A8T2NR74"/>
<feature type="compositionally biased region" description="Polar residues" evidence="1">
    <location>
        <begin position="128"/>
        <end position="140"/>
    </location>
</feature>
<dbReference type="EMBL" id="JAFBMS010000026">
    <property type="protein sequence ID" value="KAG9342719.1"/>
    <property type="molecule type" value="Genomic_DNA"/>
</dbReference>
<keyword evidence="3" id="KW-1185">Reference proteome</keyword>
<protein>
    <submittedName>
        <fullName evidence="2">Uncharacterized protein</fullName>
    </submittedName>
</protein>
<feature type="compositionally biased region" description="Basic and acidic residues" evidence="1">
    <location>
        <begin position="242"/>
        <end position="265"/>
    </location>
</feature>
<gene>
    <name evidence="2" type="ORF">JZ751_015581</name>
</gene>
<proteinExistence type="predicted"/>